<evidence type="ECO:0000313" key="2">
    <source>
        <dbReference type="EMBL" id="MPW26720.1"/>
    </source>
</evidence>
<dbReference type="GO" id="GO:0006779">
    <property type="term" value="P:porphyrin-containing compound biosynthetic process"/>
    <property type="evidence" value="ECO:0007669"/>
    <property type="project" value="InterPro"/>
</dbReference>
<gene>
    <name evidence="2" type="ORF">GC105_13070</name>
</gene>
<dbReference type="Pfam" id="PF01208">
    <property type="entry name" value="URO-D"/>
    <property type="match status" value="1"/>
</dbReference>
<protein>
    <recommendedName>
        <fullName evidence="1">Uroporphyrinogen decarboxylase (URO-D) domain-containing protein</fullName>
    </recommendedName>
</protein>
<evidence type="ECO:0000259" key="1">
    <source>
        <dbReference type="Pfam" id="PF01208"/>
    </source>
</evidence>
<dbReference type="RefSeq" id="WP_152805553.1">
    <property type="nucleotide sequence ID" value="NZ_WHNX01000025.1"/>
</dbReference>
<proteinExistence type="predicted"/>
<dbReference type="PANTHER" id="PTHR47099">
    <property type="entry name" value="METHYLCOBAMIDE:COM METHYLTRANSFERASE MTBA"/>
    <property type="match status" value="1"/>
</dbReference>
<reference evidence="2 3" key="1">
    <citation type="submission" date="2019-10" db="EMBL/GenBank/DDBJ databases">
        <title>Alkalibaculum tamaniensis sp.nov., a new alkaliphilic acetogen, isolated on methoxylated aromatics from a mud volcano.</title>
        <authorList>
            <person name="Khomyakova M.A."/>
            <person name="Merkel A.Y."/>
            <person name="Bonch-Osmolovskaya E.A."/>
            <person name="Slobodkin A.I."/>
        </authorList>
    </citation>
    <scope>NUCLEOTIDE SEQUENCE [LARGE SCALE GENOMIC DNA]</scope>
    <source>
        <strain evidence="2 3">M08DMB</strain>
    </source>
</reference>
<dbReference type="AlphaFoldDB" id="A0A6A7KB15"/>
<sequence length="382" mass="45124">MREQGLLEERLQLFRDTVQMKKTNKIPNVSNFWTWKILDSEYKLSEAMLDWDKMFKLVCDFQERYNFDAHMDLGTRNPIAMINPLGEHFYQIDDEKEIINVDDITIMNGDEYDELKTNPTKFYWTKALPRRYPNITIENLKKSMFEFGAFNNYSENISNIFREKYQSPLILDRRFILMFGFDMLFNFLRGMKELSSDLRRHKSEMLEVLDVMYEMSLAPTLKAAMLADTSDIPFDTSSVILGHSILNVKQFEELYWPTFKKVFDNLAENGKTMYLFCESEMMRFYEFFQEVPKGCLAIHLEQDNIFDMRKKLPNICFVGGMTTDLLGNGTPDQCVNYAKRLIDELGQDGGYIFSQNKMMSFRNDCKRENLLAVNEVVRNYRG</sequence>
<dbReference type="InterPro" id="IPR000257">
    <property type="entry name" value="Uroporphyrinogen_deCOase"/>
</dbReference>
<dbReference type="InterPro" id="IPR038071">
    <property type="entry name" value="UROD/MetE-like_sf"/>
</dbReference>
<name>A0A6A7KB15_9FIRM</name>
<keyword evidence="3" id="KW-1185">Reference proteome</keyword>
<dbReference type="Proteomes" id="UP000440004">
    <property type="component" value="Unassembled WGS sequence"/>
</dbReference>
<dbReference type="EMBL" id="WHNX01000025">
    <property type="protein sequence ID" value="MPW26720.1"/>
    <property type="molecule type" value="Genomic_DNA"/>
</dbReference>
<comment type="caution">
    <text evidence="2">The sequence shown here is derived from an EMBL/GenBank/DDBJ whole genome shotgun (WGS) entry which is preliminary data.</text>
</comment>
<dbReference type="PANTHER" id="PTHR47099:SF1">
    <property type="entry name" value="METHYLCOBAMIDE:COM METHYLTRANSFERASE MTBA"/>
    <property type="match status" value="1"/>
</dbReference>
<dbReference type="Gene3D" id="3.20.20.210">
    <property type="match status" value="1"/>
</dbReference>
<accession>A0A6A7KB15</accession>
<organism evidence="2 3">
    <name type="scientific">Alkalibaculum sporogenes</name>
    <dbReference type="NCBI Taxonomy" id="2655001"/>
    <lineage>
        <taxon>Bacteria</taxon>
        <taxon>Bacillati</taxon>
        <taxon>Bacillota</taxon>
        <taxon>Clostridia</taxon>
        <taxon>Eubacteriales</taxon>
        <taxon>Eubacteriaceae</taxon>
        <taxon>Alkalibaculum</taxon>
    </lineage>
</organism>
<feature type="domain" description="Uroporphyrinogen decarboxylase (URO-D)" evidence="1">
    <location>
        <begin position="189"/>
        <end position="355"/>
    </location>
</feature>
<dbReference type="InterPro" id="IPR052024">
    <property type="entry name" value="Methanogen_methyltrans"/>
</dbReference>
<dbReference type="GO" id="GO:0004853">
    <property type="term" value="F:uroporphyrinogen decarboxylase activity"/>
    <property type="evidence" value="ECO:0007669"/>
    <property type="project" value="InterPro"/>
</dbReference>
<evidence type="ECO:0000313" key="3">
    <source>
        <dbReference type="Proteomes" id="UP000440004"/>
    </source>
</evidence>
<dbReference type="SUPFAM" id="SSF51726">
    <property type="entry name" value="UROD/MetE-like"/>
    <property type="match status" value="1"/>
</dbReference>